<gene>
    <name evidence="3" type="ORF">J6I44_12820</name>
</gene>
<organism evidence="3 4">
    <name type="scientific">Fodinibius salsisoli</name>
    <dbReference type="NCBI Taxonomy" id="2820877"/>
    <lineage>
        <taxon>Bacteria</taxon>
        <taxon>Pseudomonadati</taxon>
        <taxon>Balneolota</taxon>
        <taxon>Balneolia</taxon>
        <taxon>Balneolales</taxon>
        <taxon>Balneolaceae</taxon>
        <taxon>Fodinibius</taxon>
    </lineage>
</organism>
<dbReference type="Proteomes" id="UP001207918">
    <property type="component" value="Unassembled WGS sequence"/>
</dbReference>
<evidence type="ECO:0000313" key="4">
    <source>
        <dbReference type="Proteomes" id="UP001207918"/>
    </source>
</evidence>
<feature type="compositionally biased region" description="Basic and acidic residues" evidence="2">
    <location>
        <begin position="89"/>
        <end position="99"/>
    </location>
</feature>
<proteinExistence type="predicted"/>
<sequence>MMSEESRNERKRLKEEYKAHYRKMREAKERLSRAKKTHNISKALKDMDKTQMLESFDSFLHSVKHKLASVEARLDVAMDDLSGEGPSPDVEKQELDEQMNRAKAKETLKQLKMEMGVLYKEIEQQADTIQVKKTIGPDTTSSEEKTSPESNKNSANNQSQKQ</sequence>
<evidence type="ECO:0000313" key="3">
    <source>
        <dbReference type="EMBL" id="MCW9707743.1"/>
    </source>
</evidence>
<feature type="region of interest" description="Disordered" evidence="2">
    <location>
        <begin position="79"/>
        <end position="99"/>
    </location>
</feature>
<evidence type="ECO:0000256" key="1">
    <source>
        <dbReference type="SAM" id="Coils"/>
    </source>
</evidence>
<comment type="caution">
    <text evidence="3">The sequence shown here is derived from an EMBL/GenBank/DDBJ whole genome shotgun (WGS) entry which is preliminary data.</text>
</comment>
<feature type="coiled-coil region" evidence="1">
    <location>
        <begin position="3"/>
        <end position="37"/>
    </location>
</feature>
<keyword evidence="1" id="KW-0175">Coiled coil</keyword>
<dbReference type="EMBL" id="JAGGJA010000008">
    <property type="protein sequence ID" value="MCW9707743.1"/>
    <property type="molecule type" value="Genomic_DNA"/>
</dbReference>
<dbReference type="RefSeq" id="WP_265766533.1">
    <property type="nucleotide sequence ID" value="NZ_JAGGJA010000008.1"/>
</dbReference>
<keyword evidence="4" id="KW-1185">Reference proteome</keyword>
<name>A0ABT3PPG0_9BACT</name>
<feature type="compositionally biased region" description="Low complexity" evidence="2">
    <location>
        <begin position="148"/>
        <end position="162"/>
    </location>
</feature>
<evidence type="ECO:0000256" key="2">
    <source>
        <dbReference type="SAM" id="MobiDB-lite"/>
    </source>
</evidence>
<reference evidence="3 4" key="1">
    <citation type="submission" date="2021-03" db="EMBL/GenBank/DDBJ databases">
        <title>Aliifodinibius sp. nov., a new bacterium isolated from saline soil.</title>
        <authorList>
            <person name="Galisteo C."/>
            <person name="De La Haba R."/>
            <person name="Sanchez-Porro C."/>
            <person name="Ventosa A."/>
        </authorList>
    </citation>
    <scope>NUCLEOTIDE SEQUENCE [LARGE SCALE GENOMIC DNA]</scope>
    <source>
        <strain evidence="3 4">1BSP15-2V2</strain>
    </source>
</reference>
<feature type="region of interest" description="Disordered" evidence="2">
    <location>
        <begin position="126"/>
        <end position="162"/>
    </location>
</feature>
<accession>A0ABT3PPG0</accession>
<protein>
    <submittedName>
        <fullName evidence="3">Uncharacterized protein</fullName>
    </submittedName>
</protein>